<keyword evidence="1" id="KW-0812">Transmembrane</keyword>
<keyword evidence="1" id="KW-0472">Membrane</keyword>
<dbReference type="EMBL" id="HAEA01013964">
    <property type="protein sequence ID" value="SBQ42444.1"/>
    <property type="molecule type" value="Transcribed_RNA"/>
</dbReference>
<evidence type="ECO:0000256" key="1">
    <source>
        <dbReference type="SAM" id="Phobius"/>
    </source>
</evidence>
<reference evidence="2" key="2">
    <citation type="submission" date="2016-06" db="EMBL/GenBank/DDBJ databases">
        <title>The genome of a short-lived fish provides insights into sex chromosome evolution and the genetic control of aging.</title>
        <authorList>
            <person name="Reichwald K."/>
            <person name="Felder M."/>
            <person name="Petzold A."/>
            <person name="Koch P."/>
            <person name="Groth M."/>
            <person name="Platzer M."/>
        </authorList>
    </citation>
    <scope>NUCLEOTIDE SEQUENCE</scope>
    <source>
        <tissue evidence="2">Brain</tissue>
    </source>
</reference>
<evidence type="ECO:0000313" key="2">
    <source>
        <dbReference type="EMBL" id="SBQ42444.1"/>
    </source>
</evidence>
<protein>
    <submittedName>
        <fullName evidence="2">Uncharacterized protein</fullName>
    </submittedName>
</protein>
<name>A0A1A8EBG8_NOTKA</name>
<reference evidence="2" key="1">
    <citation type="submission" date="2016-05" db="EMBL/GenBank/DDBJ databases">
        <authorList>
            <person name="Lavstsen T."/>
            <person name="Jespersen J.S."/>
        </authorList>
    </citation>
    <scope>NUCLEOTIDE SEQUENCE</scope>
    <source>
        <tissue evidence="2">Brain</tissue>
    </source>
</reference>
<gene>
    <name evidence="2" type="primary">Nfu_g_1_012874</name>
</gene>
<sequence length="68" mass="7489">PFPQSVSCVFELVSIALYLLIYISSSLVFSASCQGCSTTKTEQVQFTNSKFAETRVSTARTLVFPTTR</sequence>
<feature type="non-terminal residue" evidence="2">
    <location>
        <position position="1"/>
    </location>
</feature>
<feature type="non-terminal residue" evidence="2">
    <location>
        <position position="68"/>
    </location>
</feature>
<dbReference type="AlphaFoldDB" id="A0A1A8EBG8"/>
<proteinExistence type="predicted"/>
<feature type="transmembrane region" description="Helical" evidence="1">
    <location>
        <begin position="12"/>
        <end position="31"/>
    </location>
</feature>
<accession>A0A1A8EBG8</accession>
<keyword evidence="1" id="KW-1133">Transmembrane helix</keyword>
<organism evidence="2">
    <name type="scientific">Nothobranchius kadleci</name>
    <name type="common">African annual killifish</name>
    <dbReference type="NCBI Taxonomy" id="1051664"/>
    <lineage>
        <taxon>Eukaryota</taxon>
        <taxon>Metazoa</taxon>
        <taxon>Chordata</taxon>
        <taxon>Craniata</taxon>
        <taxon>Vertebrata</taxon>
        <taxon>Euteleostomi</taxon>
        <taxon>Actinopterygii</taxon>
        <taxon>Neopterygii</taxon>
        <taxon>Teleostei</taxon>
        <taxon>Neoteleostei</taxon>
        <taxon>Acanthomorphata</taxon>
        <taxon>Ovalentaria</taxon>
        <taxon>Atherinomorphae</taxon>
        <taxon>Cyprinodontiformes</taxon>
        <taxon>Nothobranchiidae</taxon>
        <taxon>Nothobranchius</taxon>
    </lineage>
</organism>